<keyword evidence="2" id="KW-1185">Reference proteome</keyword>
<dbReference type="Proteomes" id="UP000029500">
    <property type="component" value="Chromosome"/>
</dbReference>
<reference evidence="1 2" key="1">
    <citation type="submission" date="2014-08" db="EMBL/GenBank/DDBJ databases">
        <title>Comparative genomics of the Paenibacillus odorifer group.</title>
        <authorList>
            <person name="den Bakker H.C."/>
            <person name="Tsai Y.-C."/>
            <person name="Martin N."/>
            <person name="Korlach J."/>
            <person name="Wiedmann M."/>
        </authorList>
    </citation>
    <scope>NUCLEOTIDE SEQUENCE [LARGE SCALE GENOMIC DNA]</scope>
    <source>
        <strain evidence="1 2">DSM 15220</strain>
    </source>
</reference>
<gene>
    <name evidence="1" type="ORF">PGRAT_21420</name>
</gene>
<accession>A0A089M816</accession>
<name>A0A089M816_9BACL</name>
<dbReference type="OrthoDB" id="2629263at2"/>
<dbReference type="AlphaFoldDB" id="A0A089M816"/>
<dbReference type="KEGG" id="pgm:PGRAT_21420"/>
<evidence type="ECO:0000313" key="1">
    <source>
        <dbReference type="EMBL" id="AIQ69911.1"/>
    </source>
</evidence>
<dbReference type="RefSeq" id="WP_025707945.1">
    <property type="nucleotide sequence ID" value="NZ_CP009287.1"/>
</dbReference>
<evidence type="ECO:0000313" key="2">
    <source>
        <dbReference type="Proteomes" id="UP000029500"/>
    </source>
</evidence>
<dbReference type="EMBL" id="CP009287">
    <property type="protein sequence ID" value="AIQ69911.1"/>
    <property type="molecule type" value="Genomic_DNA"/>
</dbReference>
<evidence type="ECO:0008006" key="3">
    <source>
        <dbReference type="Google" id="ProtNLM"/>
    </source>
</evidence>
<protein>
    <recommendedName>
        <fullName evidence="3">LSM domain-containing protein</fullName>
    </recommendedName>
</protein>
<dbReference type="HOGENOM" id="CLU_2790085_0_0_9"/>
<organism evidence="1 2">
    <name type="scientific">Paenibacillus graminis</name>
    <dbReference type="NCBI Taxonomy" id="189425"/>
    <lineage>
        <taxon>Bacteria</taxon>
        <taxon>Bacillati</taxon>
        <taxon>Bacillota</taxon>
        <taxon>Bacilli</taxon>
        <taxon>Bacillales</taxon>
        <taxon>Paenibacillaceae</taxon>
        <taxon>Paenibacillus</taxon>
    </lineage>
</organism>
<sequence length="68" mass="7994">MEKQEIFMKGYINKVIKITFLDNLYVTGMYVDYYYSNNVIVLVPEDGHDDARLLIPLSAIKTIARWLH</sequence>
<proteinExistence type="predicted"/>